<dbReference type="EMBL" id="LZZM01000191">
    <property type="protein sequence ID" value="OOM74956.1"/>
    <property type="molecule type" value="Genomic_DNA"/>
</dbReference>
<keyword evidence="10" id="KW-1185">Reference proteome</keyword>
<keyword evidence="2 7" id="KW-0813">Transport</keyword>
<dbReference type="PANTHER" id="PTHR30043:SF1">
    <property type="entry name" value="ABC TRANSPORT SYSTEM PERMEASE PROTEIN P69"/>
    <property type="match status" value="1"/>
</dbReference>
<protein>
    <submittedName>
        <fullName evidence="9">Phosphate-import permease protein PhnE</fullName>
    </submittedName>
</protein>
<reference evidence="9 10" key="1">
    <citation type="submission" date="2016-05" db="EMBL/GenBank/DDBJ databases">
        <title>Microbial solvent formation.</title>
        <authorList>
            <person name="Poehlein A."/>
            <person name="Montoya Solano J.D."/>
            <person name="Flitsch S."/>
            <person name="Krabben P."/>
            <person name="Duerre P."/>
            <person name="Daniel R."/>
        </authorList>
    </citation>
    <scope>NUCLEOTIDE SEQUENCE [LARGE SCALE GENOMIC DNA]</scope>
    <source>
        <strain evidence="9 10">DSM 2619</strain>
    </source>
</reference>
<keyword evidence="3" id="KW-1003">Cell membrane</keyword>
<accession>A0A1S8TB44</accession>
<comment type="caution">
    <text evidence="9">The sequence shown here is derived from an EMBL/GenBank/DDBJ whole genome shotgun (WGS) entry which is preliminary data.</text>
</comment>
<dbReference type="AlphaFoldDB" id="A0A1S8TB44"/>
<sequence length="273" mass="30176">MNTLKNLISPKKIILNNEKEIQPPIPKLPFILVGLIIVVIVSAELTDFSFEKIIRNGHQFAAILAAMIPPNWEYAQEVIKPLKETIQMSLLGSIIGSILAVPFAILASVNVNHNKPLLLTIRFLLSLVRTLPTLIIALIATFVFDLGPFAGTIAIAIFTLGIVAKMIYEKIETVDMGPFEALEALGATKLKAFLSAIIPQILPAYLSNCLYCFEVNVRYAAILGYVGAGGIGLILNEKIGWREYDKVGMMLFMLFVTVVIIEYLSKYIRGKLR</sequence>
<dbReference type="InterPro" id="IPR035906">
    <property type="entry name" value="MetI-like_sf"/>
</dbReference>
<organism evidence="9 10">
    <name type="scientific">Clostridium puniceum</name>
    <dbReference type="NCBI Taxonomy" id="29367"/>
    <lineage>
        <taxon>Bacteria</taxon>
        <taxon>Bacillati</taxon>
        <taxon>Bacillota</taxon>
        <taxon>Clostridia</taxon>
        <taxon>Eubacteriales</taxon>
        <taxon>Clostridiaceae</taxon>
        <taxon>Clostridium</taxon>
    </lineage>
</organism>
<dbReference type="Gene3D" id="1.10.3720.10">
    <property type="entry name" value="MetI-like"/>
    <property type="match status" value="1"/>
</dbReference>
<feature type="transmembrane region" description="Helical" evidence="7">
    <location>
        <begin position="149"/>
        <end position="168"/>
    </location>
</feature>
<feature type="transmembrane region" description="Helical" evidence="7">
    <location>
        <begin position="247"/>
        <end position="265"/>
    </location>
</feature>
<dbReference type="GO" id="GO:0015416">
    <property type="term" value="F:ABC-type phosphonate transporter activity"/>
    <property type="evidence" value="ECO:0007669"/>
    <property type="project" value="InterPro"/>
</dbReference>
<evidence type="ECO:0000256" key="7">
    <source>
        <dbReference type="RuleBase" id="RU363032"/>
    </source>
</evidence>
<comment type="similarity">
    <text evidence="7">Belongs to the binding-protein-dependent transport system permease family.</text>
</comment>
<name>A0A1S8TB44_9CLOT</name>
<evidence type="ECO:0000259" key="8">
    <source>
        <dbReference type="PROSITE" id="PS50928"/>
    </source>
</evidence>
<dbReference type="InterPro" id="IPR005769">
    <property type="entry name" value="PhnE/PtxC"/>
</dbReference>
<feature type="transmembrane region" description="Helical" evidence="7">
    <location>
        <begin position="28"/>
        <end position="46"/>
    </location>
</feature>
<dbReference type="NCBIfam" id="TIGR01097">
    <property type="entry name" value="PhnE"/>
    <property type="match status" value="1"/>
</dbReference>
<evidence type="ECO:0000256" key="3">
    <source>
        <dbReference type="ARBA" id="ARBA00022475"/>
    </source>
</evidence>
<proteinExistence type="inferred from homology"/>
<dbReference type="InterPro" id="IPR000515">
    <property type="entry name" value="MetI-like"/>
</dbReference>
<evidence type="ECO:0000313" key="9">
    <source>
        <dbReference type="EMBL" id="OOM74956.1"/>
    </source>
</evidence>
<evidence type="ECO:0000256" key="2">
    <source>
        <dbReference type="ARBA" id="ARBA00022448"/>
    </source>
</evidence>
<dbReference type="STRING" id="29367.CLPUN_35850"/>
<keyword evidence="5 7" id="KW-1133">Transmembrane helix</keyword>
<comment type="subcellular location">
    <subcellularLocation>
        <location evidence="1 7">Cell membrane</location>
        <topology evidence="1 7">Multi-pass membrane protein</topology>
    </subcellularLocation>
</comment>
<dbReference type="PANTHER" id="PTHR30043">
    <property type="entry name" value="PHOSPHONATES TRANSPORT SYSTEM PERMEASE PROTEIN"/>
    <property type="match status" value="1"/>
</dbReference>
<keyword evidence="6 7" id="KW-0472">Membrane</keyword>
<feature type="domain" description="ABC transmembrane type-1" evidence="8">
    <location>
        <begin position="82"/>
        <end position="265"/>
    </location>
</feature>
<feature type="transmembrane region" description="Helical" evidence="7">
    <location>
        <begin position="123"/>
        <end position="143"/>
    </location>
</feature>
<evidence type="ECO:0000256" key="6">
    <source>
        <dbReference type="ARBA" id="ARBA00023136"/>
    </source>
</evidence>
<dbReference type="PROSITE" id="PS50928">
    <property type="entry name" value="ABC_TM1"/>
    <property type="match status" value="1"/>
</dbReference>
<dbReference type="GO" id="GO:0005886">
    <property type="term" value="C:plasma membrane"/>
    <property type="evidence" value="ECO:0007669"/>
    <property type="project" value="UniProtKB-SubCell"/>
</dbReference>
<dbReference type="OrthoDB" id="8557224at2"/>
<dbReference type="Proteomes" id="UP000190890">
    <property type="component" value="Unassembled WGS sequence"/>
</dbReference>
<keyword evidence="4 7" id="KW-0812">Transmembrane</keyword>
<evidence type="ECO:0000256" key="5">
    <source>
        <dbReference type="ARBA" id="ARBA00022989"/>
    </source>
</evidence>
<dbReference type="SUPFAM" id="SSF161098">
    <property type="entry name" value="MetI-like"/>
    <property type="match status" value="1"/>
</dbReference>
<dbReference type="CDD" id="cd06261">
    <property type="entry name" value="TM_PBP2"/>
    <property type="match status" value="1"/>
</dbReference>
<dbReference type="RefSeq" id="WP_077848601.1">
    <property type="nucleotide sequence ID" value="NZ_LZZM01000191.1"/>
</dbReference>
<dbReference type="Pfam" id="PF00528">
    <property type="entry name" value="BPD_transp_1"/>
    <property type="match status" value="1"/>
</dbReference>
<evidence type="ECO:0000256" key="1">
    <source>
        <dbReference type="ARBA" id="ARBA00004651"/>
    </source>
</evidence>
<evidence type="ECO:0000313" key="10">
    <source>
        <dbReference type="Proteomes" id="UP000190890"/>
    </source>
</evidence>
<evidence type="ECO:0000256" key="4">
    <source>
        <dbReference type="ARBA" id="ARBA00022692"/>
    </source>
</evidence>
<feature type="transmembrane region" description="Helical" evidence="7">
    <location>
        <begin position="217"/>
        <end position="235"/>
    </location>
</feature>
<gene>
    <name evidence="9" type="primary">phnE_2</name>
    <name evidence="9" type="ORF">CLPUN_35850</name>
</gene>
<feature type="transmembrane region" description="Helical" evidence="7">
    <location>
        <begin position="90"/>
        <end position="111"/>
    </location>
</feature>